<evidence type="ECO:0000313" key="2">
    <source>
        <dbReference type="EMBL" id="OTM78872.1"/>
    </source>
</evidence>
<dbReference type="RefSeq" id="WP_016654255.1">
    <property type="nucleotide sequence ID" value="NZ_CP062919.1"/>
</dbReference>
<sequence>MDWPKEIARMAFVKNALHEADTRKIWPYYLPELGATIDNIVKTEVILGEEIDKSYREFLLYANGWKGFYQYVDLFGLSDLIGGKNMQYALDLLDMIDEKYFLKKGFCRNDLMPIAATLIDKDIFLIGKRNSSIAGKVIWYAGEEIEIFEKFNEFFLAMVDYNIDELNDLKV</sequence>
<dbReference type="SUPFAM" id="SSF160631">
    <property type="entry name" value="SMI1/KNR4-like"/>
    <property type="match status" value="1"/>
</dbReference>
<name>A0A2C9X1J6_ACIBA</name>
<gene>
    <name evidence="2" type="ORF">B9X95_20300</name>
    <name evidence="3" type="ORF">IMO23_05975</name>
</gene>
<proteinExistence type="predicted"/>
<dbReference type="InterPro" id="IPR018958">
    <property type="entry name" value="Knr4/Smi1-like_dom"/>
</dbReference>
<accession>A0A2C9X1J6</accession>
<dbReference type="Proteomes" id="UP000594659">
    <property type="component" value="Chromosome"/>
</dbReference>
<protein>
    <submittedName>
        <fullName evidence="2">SMI1/KNR4 family protein</fullName>
    </submittedName>
</protein>
<dbReference type="AlphaFoldDB" id="A0A2C9X1J6"/>
<dbReference type="Proteomes" id="UP000194699">
    <property type="component" value="Unassembled WGS sequence"/>
</dbReference>
<evidence type="ECO:0000313" key="4">
    <source>
        <dbReference type="Proteomes" id="UP000194699"/>
    </source>
</evidence>
<feature type="domain" description="Knr4/Smi1-like" evidence="1">
    <location>
        <begin position="34"/>
        <end position="155"/>
    </location>
</feature>
<evidence type="ECO:0000313" key="3">
    <source>
        <dbReference type="EMBL" id="QPF14458.1"/>
    </source>
</evidence>
<dbReference type="Gene3D" id="3.40.1580.10">
    <property type="entry name" value="SMI1/KNR4-like"/>
    <property type="match status" value="1"/>
</dbReference>
<dbReference type="Pfam" id="PF09346">
    <property type="entry name" value="SMI1_KNR4"/>
    <property type="match status" value="1"/>
</dbReference>
<evidence type="ECO:0000313" key="5">
    <source>
        <dbReference type="Proteomes" id="UP000594659"/>
    </source>
</evidence>
<reference evidence="2 4" key="1">
    <citation type="submission" date="2017-05" db="EMBL/GenBank/DDBJ databases">
        <authorList>
            <person name="Song R."/>
            <person name="Chenine A.L."/>
            <person name="Ruprecht R.M."/>
        </authorList>
    </citation>
    <scope>NUCLEOTIDE SEQUENCE [LARGE SCALE GENOMIC DNA]</scope>
    <source>
        <strain evidence="2 4">PR350</strain>
    </source>
</reference>
<dbReference type="EMBL" id="NGEL01000191">
    <property type="protein sequence ID" value="OTM78872.1"/>
    <property type="molecule type" value="Genomic_DNA"/>
</dbReference>
<dbReference type="EMBL" id="CP062919">
    <property type="protein sequence ID" value="QPF14458.1"/>
    <property type="molecule type" value="Genomic_DNA"/>
</dbReference>
<evidence type="ECO:0000259" key="1">
    <source>
        <dbReference type="Pfam" id="PF09346"/>
    </source>
</evidence>
<organism evidence="2 4">
    <name type="scientific">Acinetobacter baumannii</name>
    <dbReference type="NCBI Taxonomy" id="470"/>
    <lineage>
        <taxon>Bacteria</taxon>
        <taxon>Pseudomonadati</taxon>
        <taxon>Pseudomonadota</taxon>
        <taxon>Gammaproteobacteria</taxon>
        <taxon>Moraxellales</taxon>
        <taxon>Moraxellaceae</taxon>
        <taxon>Acinetobacter</taxon>
        <taxon>Acinetobacter calcoaceticus/baumannii complex</taxon>
    </lineage>
</organism>
<dbReference type="InterPro" id="IPR037883">
    <property type="entry name" value="Knr4/Smi1-like_sf"/>
</dbReference>
<reference evidence="3 5" key="2">
    <citation type="submission" date="2020-09" db="EMBL/GenBank/DDBJ databases">
        <title>Resistance determinants and their genetic context in bacteria from a longitudinal study of pigs reared under conventional and antibiotic-free husbandry practices.</title>
        <authorList>
            <person name="Poulin-Laprade D."/>
            <person name="Brouard J.-S."/>
            <person name="Gagnon N."/>
            <person name="Turcotte A."/>
            <person name="Langlois A."/>
            <person name="Matte J.J."/>
            <person name="Carrillo C.D."/>
            <person name="Zaheer R."/>
            <person name="McAllister T."/>
            <person name="Topp E."/>
            <person name="Talbot G."/>
        </authorList>
    </citation>
    <scope>NUCLEOTIDE SEQUENCE [LARGE SCALE GENOMIC DNA]</scope>
    <source>
        <strain evidence="3 5">Res13-Abat-PEA21-P4-01-A</strain>
    </source>
</reference>